<accession>A0A6M3M050</accession>
<gene>
    <name evidence="2" type="ORF">MM171A00971_0007</name>
</gene>
<name>A0A6M3M050_9ZZZZ</name>
<reference evidence="2" key="1">
    <citation type="submission" date="2020-03" db="EMBL/GenBank/DDBJ databases">
        <title>The deep terrestrial virosphere.</title>
        <authorList>
            <person name="Holmfeldt K."/>
            <person name="Nilsson E."/>
            <person name="Simone D."/>
            <person name="Lopez-Fernandez M."/>
            <person name="Wu X."/>
            <person name="de Brujin I."/>
            <person name="Lundin D."/>
            <person name="Andersson A."/>
            <person name="Bertilsson S."/>
            <person name="Dopson M."/>
        </authorList>
    </citation>
    <scope>NUCLEOTIDE SEQUENCE</scope>
    <source>
        <strain evidence="2">MM171A00971</strain>
    </source>
</reference>
<feature type="compositionally biased region" description="Basic and acidic residues" evidence="1">
    <location>
        <begin position="328"/>
        <end position="343"/>
    </location>
</feature>
<evidence type="ECO:0000256" key="1">
    <source>
        <dbReference type="SAM" id="MobiDB-lite"/>
    </source>
</evidence>
<feature type="region of interest" description="Disordered" evidence="1">
    <location>
        <begin position="328"/>
        <end position="353"/>
    </location>
</feature>
<feature type="compositionally biased region" description="Polar residues" evidence="1">
    <location>
        <begin position="344"/>
        <end position="353"/>
    </location>
</feature>
<dbReference type="EMBL" id="MT143656">
    <property type="protein sequence ID" value="QJA99549.1"/>
    <property type="molecule type" value="Genomic_DNA"/>
</dbReference>
<organism evidence="2">
    <name type="scientific">viral metagenome</name>
    <dbReference type="NCBI Taxonomy" id="1070528"/>
    <lineage>
        <taxon>unclassified sequences</taxon>
        <taxon>metagenomes</taxon>
        <taxon>organismal metagenomes</taxon>
    </lineage>
</organism>
<dbReference type="AlphaFoldDB" id="A0A6M3M050"/>
<evidence type="ECO:0000313" key="2">
    <source>
        <dbReference type="EMBL" id="QJA99549.1"/>
    </source>
</evidence>
<protein>
    <submittedName>
        <fullName evidence="2">Uncharacterized protein</fullName>
    </submittedName>
</protein>
<sequence>MNKWPEIKESIRKILEVEGFILADKAGKYKKVVDPKLTLIVDTMIRPLPGEEIPVFFINQELERVDEEFENWLSKTRTAVQMAVDLVLHGKEEEAKPEPEKQEPDNVPGKEPEIEPKKPKSEPEPKPEPEPEVKPIPEKEKEKPNTKPQKPSNLPVKFQPKTDAEIDREIENAKTRKFLENRGESYKVRGTERPDAHAIQHAANDAGICIEIVEATQTAECCHVIVRGHLGGQYVDAVVHHEFELERRLKIMEMVAKNPEILDHYDGLNPVIKADAKITIVEYGKTKVINAMYYIVHSILTQQKFSIRDARTKAASIAEAMLLNKEHQTKEEKASEYEERETVQDSMNTKVIK</sequence>
<proteinExistence type="predicted"/>
<feature type="region of interest" description="Disordered" evidence="1">
    <location>
        <begin position="90"/>
        <end position="164"/>
    </location>
</feature>
<feature type="compositionally biased region" description="Basic and acidic residues" evidence="1">
    <location>
        <begin position="90"/>
        <end position="145"/>
    </location>
</feature>